<keyword evidence="8" id="KW-1185">Reference proteome</keyword>
<evidence type="ECO:0000256" key="3">
    <source>
        <dbReference type="ARBA" id="ARBA00023004"/>
    </source>
</evidence>
<dbReference type="PROSITE" id="PS51007">
    <property type="entry name" value="CYTC"/>
    <property type="match status" value="1"/>
</dbReference>
<keyword evidence="1 4" id="KW-0349">Heme</keyword>
<evidence type="ECO:0000313" key="7">
    <source>
        <dbReference type="EMBL" id="GLT22278.1"/>
    </source>
</evidence>
<dbReference type="Proteomes" id="UP001157167">
    <property type="component" value="Unassembled WGS sequence"/>
</dbReference>
<evidence type="ECO:0000313" key="8">
    <source>
        <dbReference type="Proteomes" id="UP001157167"/>
    </source>
</evidence>
<gene>
    <name evidence="7" type="ORF">GCM10007933_17370</name>
</gene>
<organism evidence="7 8">
    <name type="scientific">Zoogloea oryzae</name>
    <dbReference type="NCBI Taxonomy" id="310767"/>
    <lineage>
        <taxon>Bacteria</taxon>
        <taxon>Pseudomonadati</taxon>
        <taxon>Pseudomonadota</taxon>
        <taxon>Betaproteobacteria</taxon>
        <taxon>Rhodocyclales</taxon>
        <taxon>Zoogloeaceae</taxon>
        <taxon>Zoogloea</taxon>
    </lineage>
</organism>
<dbReference type="Gene3D" id="1.10.760.10">
    <property type="entry name" value="Cytochrome c-like domain"/>
    <property type="match status" value="1"/>
</dbReference>
<comment type="caution">
    <text evidence="7">The sequence shown here is derived from an EMBL/GenBank/DDBJ whole genome shotgun (WGS) entry which is preliminary data.</text>
</comment>
<evidence type="ECO:0000256" key="2">
    <source>
        <dbReference type="ARBA" id="ARBA00022723"/>
    </source>
</evidence>
<keyword evidence="5" id="KW-0732">Signal</keyword>
<evidence type="ECO:0000256" key="1">
    <source>
        <dbReference type="ARBA" id="ARBA00022617"/>
    </source>
</evidence>
<dbReference type="InterPro" id="IPR036909">
    <property type="entry name" value="Cyt_c-like_dom_sf"/>
</dbReference>
<keyword evidence="3 4" id="KW-0408">Iron</keyword>
<feature type="signal peptide" evidence="5">
    <location>
        <begin position="1"/>
        <end position="28"/>
    </location>
</feature>
<dbReference type="SUPFAM" id="SSF46626">
    <property type="entry name" value="Cytochrome c"/>
    <property type="match status" value="1"/>
</dbReference>
<accession>A0ABQ6F9Q9</accession>
<sequence length="409" mass="41377">MNPALPARRPTRSRILSCSLALALAACGGGGGGGSSTTSANPASTSLSGTAVDGYLKGATVFLDVNGNGSIDAGEPSALTDDAGRYVLDTSGVGASISGLRVIATGGIDTDTGYAFTGKLATRADSATTGQLISPLTSLVDALVAQGMTADAARARVAQVLGLSVADLASDPVAAIASQPVIYTRQVALQRAVQLVASADVQGSESAHDAQERIYRALAQVVAAQNAPATVGELVARVSAKQSAAGRELADAIESAVDVALRSPGGHTSAKATLQAMDQVRNEMENGQDYNLAQAASRLDSLKQVAAYRKLTDKSNKAGQSEAVNTVTRTSGSTTALTQPASTKGRLLASNCFQCHGTGGVGGFDKIRGGEAGEVKEFLGKPARGGIMAAHAQGYTSAQLDLIIAYLKQ</sequence>
<proteinExistence type="predicted"/>
<feature type="domain" description="Cytochrome c" evidence="6">
    <location>
        <begin position="340"/>
        <end position="409"/>
    </location>
</feature>
<reference evidence="8" key="1">
    <citation type="journal article" date="2019" name="Int. J. Syst. Evol. Microbiol.">
        <title>The Global Catalogue of Microorganisms (GCM) 10K type strain sequencing project: providing services to taxonomists for standard genome sequencing and annotation.</title>
        <authorList>
            <consortium name="The Broad Institute Genomics Platform"/>
            <consortium name="The Broad Institute Genome Sequencing Center for Infectious Disease"/>
            <person name="Wu L."/>
            <person name="Ma J."/>
        </authorList>
    </citation>
    <scope>NUCLEOTIDE SEQUENCE [LARGE SCALE GENOMIC DNA]</scope>
    <source>
        <strain evidence="8">NBRC 102407</strain>
    </source>
</reference>
<dbReference type="RefSeq" id="WP_284187594.1">
    <property type="nucleotide sequence ID" value="NZ_BSPX01000021.1"/>
</dbReference>
<evidence type="ECO:0000256" key="4">
    <source>
        <dbReference type="PROSITE-ProRule" id="PRU00433"/>
    </source>
</evidence>
<name>A0ABQ6F9Q9_9RHOO</name>
<feature type="chain" id="PRO_5046422727" description="Cytochrome c domain-containing protein" evidence="5">
    <location>
        <begin position="29"/>
        <end position="409"/>
    </location>
</feature>
<evidence type="ECO:0000256" key="5">
    <source>
        <dbReference type="SAM" id="SignalP"/>
    </source>
</evidence>
<protein>
    <recommendedName>
        <fullName evidence="6">Cytochrome c domain-containing protein</fullName>
    </recommendedName>
</protein>
<keyword evidence="2 4" id="KW-0479">Metal-binding</keyword>
<evidence type="ECO:0000259" key="6">
    <source>
        <dbReference type="PROSITE" id="PS51007"/>
    </source>
</evidence>
<dbReference type="InterPro" id="IPR009056">
    <property type="entry name" value="Cyt_c-like_dom"/>
</dbReference>
<dbReference type="EMBL" id="BSPX01000021">
    <property type="protein sequence ID" value="GLT22278.1"/>
    <property type="molecule type" value="Genomic_DNA"/>
</dbReference>